<feature type="domain" description="Bacterial Ig-like" evidence="2">
    <location>
        <begin position="3110"/>
        <end position="3206"/>
    </location>
</feature>
<gene>
    <name evidence="3" type="ORF">SAMN02583745_02038</name>
</gene>
<feature type="domain" description="Bacterial Ig-like" evidence="2">
    <location>
        <begin position="1424"/>
        <end position="1512"/>
    </location>
</feature>
<dbReference type="Proteomes" id="UP000242642">
    <property type="component" value="Unassembled WGS sequence"/>
</dbReference>
<dbReference type="Gene3D" id="2.60.40.10">
    <property type="entry name" value="Immunoglobulins"/>
    <property type="match status" value="36"/>
</dbReference>
<feature type="domain" description="Bacterial Ig-like" evidence="2">
    <location>
        <begin position="1747"/>
        <end position="1827"/>
    </location>
</feature>
<dbReference type="STRING" id="1123402.SAMN02583745_02038"/>
<feature type="domain" description="Bacterial Ig-like" evidence="2">
    <location>
        <begin position="1322"/>
        <end position="1401"/>
    </location>
</feature>
<feature type="domain" description="Bacterial Ig-like" evidence="2">
    <location>
        <begin position="136"/>
        <end position="225"/>
    </location>
</feature>
<evidence type="ECO:0000259" key="2">
    <source>
        <dbReference type="Pfam" id="PF19077"/>
    </source>
</evidence>
<feature type="non-terminal residue" evidence="3">
    <location>
        <position position="1"/>
    </location>
</feature>
<feature type="domain" description="Bacterial Ig-like" evidence="2">
    <location>
        <begin position="3427"/>
        <end position="3519"/>
    </location>
</feature>
<feature type="compositionally biased region" description="Low complexity" evidence="1">
    <location>
        <begin position="998"/>
        <end position="1015"/>
    </location>
</feature>
<dbReference type="InterPro" id="IPR011049">
    <property type="entry name" value="Serralysin-like_metalloprot_C"/>
</dbReference>
<evidence type="ECO:0000313" key="3">
    <source>
        <dbReference type="EMBL" id="SET33120.1"/>
    </source>
</evidence>
<dbReference type="InterPro" id="IPR013783">
    <property type="entry name" value="Ig-like_fold"/>
</dbReference>
<dbReference type="Pfam" id="PF19077">
    <property type="entry name" value="Big_13"/>
    <property type="match status" value="22"/>
</dbReference>
<evidence type="ECO:0000256" key="1">
    <source>
        <dbReference type="SAM" id="MobiDB-lite"/>
    </source>
</evidence>
<feature type="domain" description="Bacterial Ig-like" evidence="2">
    <location>
        <begin position="2273"/>
        <end position="2358"/>
    </location>
</feature>
<keyword evidence="4" id="KW-1185">Reference proteome</keyword>
<name>A0A1I0DKT8_9GAMM</name>
<proteinExistence type="predicted"/>
<evidence type="ECO:0000313" key="4">
    <source>
        <dbReference type="Proteomes" id="UP000242642"/>
    </source>
</evidence>
<feature type="domain" description="Bacterial Ig-like" evidence="2">
    <location>
        <begin position="783"/>
        <end position="874"/>
    </location>
</feature>
<feature type="domain" description="Bacterial Ig-like" evidence="2">
    <location>
        <begin position="2050"/>
        <end position="2144"/>
    </location>
</feature>
<dbReference type="EMBL" id="FOHV01000017">
    <property type="protein sequence ID" value="SET33120.1"/>
    <property type="molecule type" value="Genomic_DNA"/>
</dbReference>
<feature type="domain" description="Bacterial Ig-like" evidence="2">
    <location>
        <begin position="997"/>
        <end position="1089"/>
    </location>
</feature>
<dbReference type="OrthoDB" id="8481600at2"/>
<feature type="domain" description="Bacterial Ig-like" evidence="2">
    <location>
        <begin position="245"/>
        <end position="338"/>
    </location>
</feature>
<dbReference type="NCBIfam" id="NF033510">
    <property type="entry name" value="Ca_tandemer"/>
    <property type="match status" value="14"/>
</dbReference>
<feature type="region of interest" description="Disordered" evidence="1">
    <location>
        <begin position="995"/>
        <end position="1021"/>
    </location>
</feature>
<feature type="domain" description="Bacterial Ig-like" evidence="2">
    <location>
        <begin position="689"/>
        <end position="763"/>
    </location>
</feature>
<reference evidence="4" key="1">
    <citation type="submission" date="2016-10" db="EMBL/GenBank/DDBJ databases">
        <authorList>
            <person name="Varghese N."/>
            <person name="Submissions S."/>
        </authorList>
    </citation>
    <scope>NUCLEOTIDE SEQUENCE [LARGE SCALE GENOMIC DNA]</scope>
    <source>
        <strain evidence="4">DSM 18579</strain>
    </source>
</reference>
<feature type="domain" description="Bacterial Ig-like" evidence="2">
    <location>
        <begin position="2163"/>
        <end position="2249"/>
    </location>
</feature>
<feature type="domain" description="Bacterial Ig-like" evidence="2">
    <location>
        <begin position="2379"/>
        <end position="2466"/>
    </location>
</feature>
<sequence>SFPIIVDTKAPPAIDEIEIVGANPETGEVSSLAPTIKGKGEAGLDVVITLPGGEEIVFSTSPKDGQYPLTYGPADGNGEANFELTLPELNEGFEGELSIQQQDKAGNKGPATLKPIDIDTTAPSIGQITTIVDDVDPISGSLANGAFTNDNQLVFSGNAEAGGLVKLYNQLDGTLIGEVIADATGLWTITSQTLVDNQYEFYITVTDRAGNTSNPSNIYNITVDTEVNVIPGFEFNVTNVVDNIGQYTGEIKSGDFSDDKNPTFNGRGEPGTRLKLFVDGKEVEITPAVLIDEKGDWSYELATALVNGKHLIQFSAVDAAGNETSKMPQPAFEINIDTEVSTLPEDRLILESVTDNVGELKGALKSNDHTDDTRPTFSGKAEVGATIRLYINGDEVALDPEVIVQADGSWSFELPANLALADGQYGFQFKAVDKAGNMTEFAPTTPFNLVVDTSIPAIIDVTQWEILDDVGQFKGPITNGTMTDDRQPTVTGRVPSEVSEVAIFVDGKEVGRAMVANNAWSYQFTEDLPLGNRYIEVSAINKAGTYGEKSRIDFTIDIAKPPSLKANDIDLYDDVGKVKGTIEPGSSTDDRQPEYKGIVRSEVIKFVNIYLDGNYAATVEVDSEGNWSYTVPAQLSGGEHKFQAAPVSASGIEGDKTTEWAFNVLATRPERPSIIEVTDDFGNAAKVIQPEGITNDKNLTIRGTAESSIKVIINVNGVYATEVTSGADGKWVIDLPNNIITSDGTYNITAYVKDAAGQDSDETGIYQVIYDGTAPSKPIFNIEDAQGQVKGSVVNNSTIDDSAPKISGKAESGDSKIEIFNNGTSVGFANVNTDGTWSMNLALADGSHKITIKETDKAGNVSSESDALNFVVNTTALVLTVDYAEVNAITADGPVTEINTGGLTNDRTPTLVGKAQPGAVVEIWEDGIKINATNIVADANGQWRFNVPSNFINDNGDGIHTYQIKTEDAAGNKASKEFKIKYDLTAPDKGEIVSVEDTTTPNTGLLTNGSGTNETSPILRGTGEAGTTVRVYDKVTGNEVIASTTVDNQGNWVLKLTALPDGEHEFQVTFTDAAGNTSPMSDAFKIDIDSSKPEILMPDSFEILDNVGEFQGPIKANDTTDDNKPSLIGRAPDDVKQVAIFVDGIEVDRATVLNNEWSYDIQTALSDGQHRISIAPVNRVGTLGEKTEVVFSVETAQPGKLNESLLDLVDNVGDIQGTIKKGDSTDDRLPEFKGTAGSTTKFVKIYLDGDYIATVDVKVDGSWSYTPPSNLSGGNHRFEAAPLTKSGVEGEKTQSWNFNVIAQKPAQPTIDTLVDDYLETGSVIVQPDGLTNDKTLTVNGRAEAGVTINLLVNGQPAGTVKAGMDGKWSLDIPATSITADGQYNVTATATDAAGQTSEEETGIYRFNYDGTAPNKPVILAITDSVGDKQGSISKGDIIDDETPVISGKAESGNSSVAIYNNGSKIGMASVNPDGTWSYTLNLAQGPHNITVVETDKAGNASNQSDAFNFTIDSSSVELKVNYLEDNKGNTATQVLKGGLTNDDTPLLVGTATPGATIELYENGEKLNIGVVKADGTGKWSFIIPLQYVTDGEHFYEIRTQSKSGNIVKAPFDVTYDLTAPNAGVIESVEDTVSPVLGTLENDDATNDSSPTLRGKAEPGSKVIVFDRFNNQTIGEAPVDLDGNWVFKATELEDGIHRFVIKVVDQAGNISGDSNEYRIEVDTSVPPALPANAFDVIDDVGQFKGKITPNSFTDDKRPDLEGRAPNGVEEIAIFIDGKEIGRVPVINNTWNYKLTKDLADGEHTIAVAPVNHVGTLGDKTSLTFTVDTSAPTALNEQFLDLFDNEGAKQGTIVRGESTDDRQPEFKGIAGGKTKFIKIYLDGKEVTTVPVNEDGTWSYTPPTNLSGGMHNFQAAPLTQSGVEGNLSSAWNFNVLASKPSIPTIDTLTDNYLEDNGSQIVQPGGLTNDKTITVNGRSEGGVKIIILLDDVEVAQGTASADGRWSVEVPANKITNDGQYKITAIAKDAADQSSDPTGEYLFNYDGTAPNKPALPTITDSVGDKVGVVENNSTIDDVSPVITGKAESGDSVVTIFDNNLKIGTATVNSDGTWSFTLSLSQGPHSITVQEKDKAGNNSAKSDPLNFNVDSSKVNLTVDYLEDNFGNDNNATQQIKNNGLTNDKTPVLVGTATPGSVIEIWEGNELLSAGNAPVADITGKWTFAIPSQYVTDGKHNYEVRTISKSGNENKYPFEIEYDVTAPSKGTIDSVEDSVAPLKGFINKNEATNDSSPTLRGKAEIGSTVTIYDKTNGQKVGEIPTGLDGNWLYKVTELDDGIHRFVITVTDKAGNVSVESDEYPIEVDTFIAPALDLSDVRLVDDVGTIQGDLVNDAITDDNYPTLVGLNAPDYAKEIAIFVNKIEVGRAIVNPDGSWEYQFDKPIADGKNSISIAAVTKVGNVGSNDASWSITVDTASPSGIKIEITGITEDTEFAGDFITKDNTLTISGTLTRTLRTDERVQISLDDGETWEYAVPTGNSWYFDNSSTILNDGEYNVQVRVVDLAGNVGTTASKLIVIDTKGPDATNSIDIVSITPDTGVEGDFKTSENVITVSGKTTKPIKSDEIVKVSYDNGKTWHQAIVEGGDWSVEIGPLPNNNYTLIAQIFDNAGNEGPSDNQLIEINSSSVSNNVIEITGMTTNTGETTDFITSDNTLVFNGTLLNALGNGESIEIRINNEAWIKIPAADITANSWIFKGFESRQLGDGTYTIDVRIVNSVGSPGSTDSQQVVIDTVAPSKSNQIYIDSIAPDTGIEGDFVTSSNTLRLNGHFDSVLGQGEKVLVSFNNGQSWQYATVINGTQWYYEDNTRYFDEGDYNVKVRIVDAAWNEGASAEQLVVIDNTPPVITKTIDILGISPDTGLPGDYKTAADKFDITGKISAPIGEDIVKVTLDGITWYTVTFIDSTNWTVNIGPFANGKYDLVAQVFDKAGNGAAKDTQAVEIDKAYVTPNTITFDAITDDTGIIGDFKTKDTTLIFTGKLGNTLGENEQVWIKLNNSDWQVATVNGTDWSFMTGTLADGVYNVDYQIVNINGAVGAKDNKQVTIDNKGPDNNQIYIDSITEDSGYDNVTKKDFITNDNKFTVSGHVDTILKADEYIQISLNNGLSWEYATKNGNKWYYSLFDNAVTLNDGTYDIKVRIVDDAENIGATANKAVVVDTSTPSDVDIAIVSISPDNGIPNDFQTNTGNIRVNGTLSKAVEGGRVKVSLDGGQSWLVATVEGTNWYIDLANLNTATYTLRAQVVDLANNEGRFVDKQIVINTGGVAANTISITEISDDSGVVGDWITNDRTLTIKGTLANGLSIGERVEISIDGKTWVQVEVQDRVWVYNNSASSLADGKYTIDVRIINNVNDIGALASKEITVDGTAPDASNKVYFDRISDDNGISSTDFKTNDKTLEFFGHLDKALGENEFVEISFNNGATWVRTEVDGVNWYFDKRSQPFENGSYPVKVRVIDHAGNLGSVTDTQDVMIDDTQVLQNSILITTVTDDTGSSNSDFLTKDKNVILGGTIERNLSVGEYIRVSLNGGKDWLRATVNPDGKGWTLDLTQNPLIDDVYSLKAQIVNQFGTPGAEHERELTIDATITDATISIDGISDDTNIAGDFNTADNTLIFNGRLSVTLASDEFVEISLDGGVTWRKAEVTNTNWTYDNTKEFLNDKLDGYDVKVRVIDNAGNISGTASQNVIINKEPPVGNISVDKVSTLDTTPTVTGSFSGLRAGETVQVTIAGKVYSERNGNLTINSATGKWSLKVSDADALNYGSRNDMLLDVQARIVTLSGAVKEDSSKDELTIFRAATVTKSPDFDYLADDTPIFIGRGNVGTGDVITVVIKNNLGQTIATFTSNAGGGVVVDKVNGSWRIPEEAWATKGLTLDRGTYTISTSTKTADGKGEQSGNTESFTIYKPETSVSVADAREQTVSKIYGMDDGSYWVFWVSNMGSANAFDMFAQHYDQKGNAIGSRITVADKDTNAGHSNSDALHYISAYDVHFNTDESFVVYYQTNNGLIPNIAKFNKDGTKISDVPAPNVREWELDANYVQMDNGDYALVFSSGTVHTYNVFMQRFKADGTAIDSVPIQQTFDNNRGSGFTQSLTAVGGNGAPSMEGLTGAYQYYACIGGISTTNLGNGLFAMTYMTSRESNLDTAKDADIFLRVYDFKTGQPVATEIKLTSNDKFYQVDPAVVALKEGGFVVTWASNHESTNANNSGGQMDQFNMYSRRYTLDANNKPVALDAVDKRVNTSTDGVNGVGYNRIQGHYDIAALEHGGYVIVWTKFTAGNRAEIYSQTFDAAGNKLGGETLVSTSSVDKLDLRPDVTGLSDGGYAITWTSSTDKSTDWWTNVGGDIYSVIVNADGSIRGKGDDNIYPTNASYIDNTGALVGNDGVNTLDGKNGATSFNAGSGNDYIIAYDTSFDFIDGGDGNDTLIWNSFDNLDLSQISSKVDSIEYLHLNDAYANTLTLDINDVLAMTPTDDHLLVIQGGATDKVDLDLTDSQWSTLGAQSFRGETYNVYVHATEDAQLWIQQGIAVI</sequence>
<dbReference type="InterPro" id="IPR044016">
    <property type="entry name" value="Big_13"/>
</dbReference>
<accession>A0A1I0DKT8</accession>
<protein>
    <submittedName>
        <fullName evidence="3">Ig-like domain (Group 3)</fullName>
    </submittedName>
</protein>
<feature type="domain" description="Bacterial Ig-like" evidence="2">
    <location>
        <begin position="2481"/>
        <end position="2571"/>
    </location>
</feature>
<feature type="domain" description="Bacterial Ig-like" evidence="2">
    <location>
        <begin position="2798"/>
        <end position="2889"/>
    </location>
</feature>
<dbReference type="SUPFAM" id="SSF51120">
    <property type="entry name" value="beta-Roll"/>
    <property type="match status" value="1"/>
</dbReference>
<feature type="domain" description="Bacterial Ig-like" evidence="2">
    <location>
        <begin position="1115"/>
        <end position="1195"/>
    </location>
</feature>
<feature type="domain" description="Bacterial Ig-like" evidence="2">
    <location>
        <begin position="2904"/>
        <end position="2992"/>
    </location>
</feature>
<feature type="domain" description="Bacterial Ig-like" evidence="2">
    <location>
        <begin position="1637"/>
        <end position="1722"/>
    </location>
</feature>
<feature type="domain" description="Bacterial Ig-like" evidence="2">
    <location>
        <begin position="1538"/>
        <end position="1616"/>
    </location>
</feature>
<feature type="domain" description="Bacterial Ig-like" evidence="2">
    <location>
        <begin position="899"/>
        <end position="982"/>
    </location>
</feature>
<feature type="domain" description="Bacterial Ig-like" evidence="2">
    <location>
        <begin position="362"/>
        <end position="453"/>
    </location>
</feature>
<organism evidence="3 4">
    <name type="scientific">Thorsellia anophelis DSM 18579</name>
    <dbReference type="NCBI Taxonomy" id="1123402"/>
    <lineage>
        <taxon>Bacteria</taxon>
        <taxon>Pseudomonadati</taxon>
        <taxon>Pseudomonadota</taxon>
        <taxon>Gammaproteobacteria</taxon>
        <taxon>Enterobacterales</taxon>
        <taxon>Thorselliaceae</taxon>
        <taxon>Thorsellia</taxon>
    </lineage>
</organism>